<organism evidence="1 2">
    <name type="scientific">Coniosporium uncinatum</name>
    <dbReference type="NCBI Taxonomy" id="93489"/>
    <lineage>
        <taxon>Eukaryota</taxon>
        <taxon>Fungi</taxon>
        <taxon>Dikarya</taxon>
        <taxon>Ascomycota</taxon>
        <taxon>Pezizomycotina</taxon>
        <taxon>Dothideomycetes</taxon>
        <taxon>Dothideomycetes incertae sedis</taxon>
        <taxon>Coniosporium</taxon>
    </lineage>
</organism>
<accession>A0ACC3CTE4</accession>
<proteinExistence type="predicted"/>
<feature type="non-terminal residue" evidence="1">
    <location>
        <position position="1"/>
    </location>
</feature>
<evidence type="ECO:0000313" key="1">
    <source>
        <dbReference type="EMBL" id="KAK3044415.1"/>
    </source>
</evidence>
<sequence>SKSISEIVPDAQARSIKERFAQEEAKPTSKIYPLISHVAAEDLPTREVTQLLVGLFNAKVQAMYPIFHEPTFARDVEAVYNGSSDAYQNFALRMVIAISLQRMDTQYAGLADSYYLAALKYLEPAVQPMNLKTLQCFALIAGYSLLTPTRTAVYYVIGLAVRLTQALGLNEEKTIIRGANGRQADPLEIDMRRRCFWIALVMDLGLAHSLGRPGTLATGQEHIDVKWFEMYEDEDITRDGVKHGSQKSIKKWISIHFFKMRLHQLEIRRKLYQIKRATPKDDQDPWFKEMEKKLIAWRDQSPEMDAGSGLNKV</sequence>
<name>A0ACC3CTE4_9PEZI</name>
<keyword evidence="2" id="KW-1185">Reference proteome</keyword>
<feature type="non-terminal residue" evidence="1">
    <location>
        <position position="313"/>
    </location>
</feature>
<dbReference type="EMBL" id="JAWDJW010011973">
    <property type="protein sequence ID" value="KAK3044415.1"/>
    <property type="molecule type" value="Genomic_DNA"/>
</dbReference>
<protein>
    <submittedName>
        <fullName evidence="1">Uncharacterized protein</fullName>
    </submittedName>
</protein>
<evidence type="ECO:0000313" key="2">
    <source>
        <dbReference type="Proteomes" id="UP001186974"/>
    </source>
</evidence>
<reference evidence="1" key="1">
    <citation type="submission" date="2024-09" db="EMBL/GenBank/DDBJ databases">
        <title>Black Yeasts Isolated from many extreme environments.</title>
        <authorList>
            <person name="Coleine C."/>
            <person name="Stajich J.E."/>
            <person name="Selbmann L."/>
        </authorList>
    </citation>
    <scope>NUCLEOTIDE SEQUENCE</scope>
    <source>
        <strain evidence="1">CCFEE 5737</strain>
    </source>
</reference>
<comment type="caution">
    <text evidence="1">The sequence shown here is derived from an EMBL/GenBank/DDBJ whole genome shotgun (WGS) entry which is preliminary data.</text>
</comment>
<dbReference type="Proteomes" id="UP001186974">
    <property type="component" value="Unassembled WGS sequence"/>
</dbReference>
<gene>
    <name evidence="1" type="ORF">LTS18_001349</name>
</gene>